<comment type="caution">
    <text evidence="8">The sequence shown here is derived from an EMBL/GenBank/DDBJ whole genome shotgun (WGS) entry which is preliminary data.</text>
</comment>
<keyword evidence="9" id="KW-1185">Reference proteome</keyword>
<dbReference type="InterPro" id="IPR000169">
    <property type="entry name" value="Pept_cys_AS"/>
</dbReference>
<dbReference type="PANTHER" id="PTHR10183:SF379">
    <property type="entry name" value="CALPAIN-5"/>
    <property type="match status" value="1"/>
</dbReference>
<dbReference type="PRINTS" id="PR00704">
    <property type="entry name" value="CALPAIN"/>
</dbReference>
<dbReference type="PANTHER" id="PTHR10183">
    <property type="entry name" value="CALPAIN"/>
    <property type="match status" value="1"/>
</dbReference>
<dbReference type="SUPFAM" id="SSF54001">
    <property type="entry name" value="Cysteine proteinases"/>
    <property type="match status" value="1"/>
</dbReference>
<dbReference type="EMBL" id="CAJVPI010001434">
    <property type="protein sequence ID" value="CAG8612585.1"/>
    <property type="molecule type" value="Genomic_DNA"/>
</dbReference>
<evidence type="ECO:0000256" key="2">
    <source>
        <dbReference type="ARBA" id="ARBA00022670"/>
    </source>
</evidence>
<evidence type="ECO:0000313" key="8">
    <source>
        <dbReference type="EMBL" id="CAG8612585.1"/>
    </source>
</evidence>
<keyword evidence="3 6" id="KW-0378">Hydrolase</keyword>
<feature type="active site" evidence="5 6">
    <location>
        <position position="296"/>
    </location>
</feature>
<evidence type="ECO:0000256" key="4">
    <source>
        <dbReference type="ARBA" id="ARBA00022807"/>
    </source>
</evidence>
<dbReference type="Proteomes" id="UP000789739">
    <property type="component" value="Unassembled WGS sequence"/>
</dbReference>
<dbReference type="InterPro" id="IPR038765">
    <property type="entry name" value="Papain-like_cys_pep_sf"/>
</dbReference>
<protein>
    <submittedName>
        <fullName evidence="8">7653_t:CDS:1</fullName>
    </submittedName>
</protein>
<evidence type="ECO:0000256" key="1">
    <source>
        <dbReference type="ARBA" id="ARBA00007623"/>
    </source>
</evidence>
<dbReference type="Pfam" id="PF00648">
    <property type="entry name" value="Peptidase_C2"/>
    <property type="match status" value="1"/>
</dbReference>
<dbReference type="InterPro" id="IPR022684">
    <property type="entry name" value="Calpain_cysteine_protease"/>
</dbReference>
<evidence type="ECO:0000259" key="7">
    <source>
        <dbReference type="PROSITE" id="PS50203"/>
    </source>
</evidence>
<proteinExistence type="inferred from homology"/>
<keyword evidence="4 6" id="KW-0788">Thiol protease</keyword>
<organism evidence="8 9">
    <name type="scientific">Paraglomus brasilianum</name>
    <dbReference type="NCBI Taxonomy" id="144538"/>
    <lineage>
        <taxon>Eukaryota</taxon>
        <taxon>Fungi</taxon>
        <taxon>Fungi incertae sedis</taxon>
        <taxon>Mucoromycota</taxon>
        <taxon>Glomeromycotina</taxon>
        <taxon>Glomeromycetes</taxon>
        <taxon>Paraglomerales</taxon>
        <taxon>Paraglomeraceae</taxon>
        <taxon>Paraglomus</taxon>
    </lineage>
</organism>
<evidence type="ECO:0000256" key="3">
    <source>
        <dbReference type="ARBA" id="ARBA00022801"/>
    </source>
</evidence>
<dbReference type="PROSITE" id="PS50203">
    <property type="entry name" value="CALPAIN_CAT"/>
    <property type="match status" value="1"/>
</dbReference>
<dbReference type="Gene3D" id="3.90.70.10">
    <property type="entry name" value="Cysteine proteinases"/>
    <property type="match status" value="1"/>
</dbReference>
<feature type="active site" evidence="5 6">
    <location>
        <position position="276"/>
    </location>
</feature>
<evidence type="ECO:0000256" key="6">
    <source>
        <dbReference type="PROSITE-ProRule" id="PRU00239"/>
    </source>
</evidence>
<dbReference type="SMART" id="SM00230">
    <property type="entry name" value="CysPc"/>
    <property type="match status" value="1"/>
</dbReference>
<dbReference type="AlphaFoldDB" id="A0A9N9CRL5"/>
<keyword evidence="2 6" id="KW-0645">Protease</keyword>
<accession>A0A9N9CRL5</accession>
<dbReference type="GO" id="GO:0004198">
    <property type="term" value="F:calcium-dependent cysteine-type endopeptidase activity"/>
    <property type="evidence" value="ECO:0007669"/>
    <property type="project" value="InterPro"/>
</dbReference>
<dbReference type="GO" id="GO:0006508">
    <property type="term" value="P:proteolysis"/>
    <property type="evidence" value="ECO:0007669"/>
    <property type="project" value="UniProtKB-KW"/>
</dbReference>
<name>A0A9N9CRL5_9GLOM</name>
<dbReference type="InterPro" id="IPR001300">
    <property type="entry name" value="Peptidase_C2_calpain_cat"/>
</dbReference>
<feature type="active site" evidence="5 6">
    <location>
        <position position="114"/>
    </location>
</feature>
<dbReference type="OrthoDB" id="424753at2759"/>
<feature type="domain" description="Calpain catalytic" evidence="7">
    <location>
        <begin position="49"/>
        <end position="356"/>
    </location>
</feature>
<evidence type="ECO:0000313" key="9">
    <source>
        <dbReference type="Proteomes" id="UP000789739"/>
    </source>
</evidence>
<comment type="similarity">
    <text evidence="1">Belongs to the peptidase C2 family.</text>
</comment>
<dbReference type="PROSITE" id="PS00139">
    <property type="entry name" value="THIOL_PROTEASE_CYS"/>
    <property type="match status" value="1"/>
</dbReference>
<reference evidence="8" key="1">
    <citation type="submission" date="2021-06" db="EMBL/GenBank/DDBJ databases">
        <authorList>
            <person name="Kallberg Y."/>
            <person name="Tangrot J."/>
            <person name="Rosling A."/>
        </authorList>
    </citation>
    <scope>NUCLEOTIDE SEQUENCE</scope>
    <source>
        <strain evidence="8">BR232B</strain>
    </source>
</reference>
<gene>
    <name evidence="8" type="ORF">PBRASI_LOCUS8255</name>
</gene>
<evidence type="ECO:0000256" key="5">
    <source>
        <dbReference type="PIRSR" id="PIRSR622684-1"/>
    </source>
</evidence>
<sequence>MAQAYEVLKAKWKKRQDTQTVVFGATRDAVVTKLKSLVQTKVAALKGDVFTDEEWNITKYPLTALYQNNRSPTLDPKPYRYRDIKRFSVAFLQSKFYVNGTSPGDVKQGEVGDCWFLSVLAAAAAVPGLVQSIAVEVNEQAKIYGFVFYNDGWVGTIVDDYVFFINNTTLKFSQARESEAWAPLLEKAFAKINGDYESIDGSVNSQRALVGLGGINYKDYKLAQVKQDPAKKKELWNAFIATKNPRDTVFACGRDEHHPDDPKGHGEDIMGLISYHVYSFLRAVNFHGNQLVEVRNPWAHNEWKGKWSDESSDWAPYKQKDTIPELNYSLADDGSFFMLFDDFLNEFDEAESCEYPLAVAKYFNRSATISTESLVTSWWYGCYDFYYTDRVNQSNLSNVELIFESSSPDGPITVSGSGRDGIGPYSIDGNYDGSSKDISFTKQYINVNANTAWHYQGKYNDELFSGIWGTTAKPNMGNFLIKQTSSPKRKSDQGSWRGYYFDVDNKGVLMLIYMTLWKDLKGVEIITGSGIDEGGTFTFDGHISVDNSVSLTKRYEGNPLHYNGWKSGNAIFGTWGAGVPSGGDFVIWKC</sequence>